<dbReference type="Proteomes" id="UP000030663">
    <property type="component" value="Unassembled WGS sequence"/>
</dbReference>
<feature type="region of interest" description="Disordered" evidence="1">
    <location>
        <begin position="164"/>
        <end position="202"/>
    </location>
</feature>
<feature type="compositionally biased region" description="Pro residues" evidence="1">
    <location>
        <begin position="444"/>
        <end position="453"/>
    </location>
</feature>
<gene>
    <name evidence="2" type="ORF">FOQG_14669</name>
</gene>
<evidence type="ECO:0000313" key="3">
    <source>
        <dbReference type="Proteomes" id="UP000030663"/>
    </source>
</evidence>
<feature type="region of interest" description="Disordered" evidence="1">
    <location>
        <begin position="1"/>
        <end position="110"/>
    </location>
</feature>
<feature type="compositionally biased region" description="Low complexity" evidence="1">
    <location>
        <begin position="88"/>
        <end position="110"/>
    </location>
</feature>
<name>X0CE38_FUSOX</name>
<dbReference type="OrthoDB" id="5053000at2759"/>
<dbReference type="AlphaFoldDB" id="X0CE38"/>
<dbReference type="HOGENOM" id="CLU_029546_0_0_1"/>
<feature type="compositionally biased region" description="Pro residues" evidence="1">
    <location>
        <begin position="192"/>
        <end position="201"/>
    </location>
</feature>
<sequence>MEPSKFAGCQGTPTSLATNRPTSWQRQRHRSPSPKALNRRWLTYEESQDRSPKKRSRRGGPPPLLSSTKDSISRRLQAVRRSCRSRVQRCTTSWQRNPSTGTSPRTTRDSTTTMHAYFAHVADAKHRITFSTAERDYRGSDLAHTLREHEQIHPPQEYRIAAGFTPANVRSRPPSSERGRPTPPFLSLDPSSQPPESPPAQPLEEITRDNMVLKNDGNVYTSPECVAGVPLVKINEEHPYWDPKWPNVKTLIGPPFARWRQQHQAAIEAGPKQDKSGSSKNEIGKQVNRGIKILEFHEKGPISPYQLLGKRYIQGVIGGITSYNTLFRLSETISELEKFNLDISPVDWIRQRLHELIQTQGHNFNLPRTLEHFYNDSKLTSLRYKHGFKNRGRPSGAMKAQLSRSSPSNIPKPPQKRKSMHTVPTTARGDSFINHSPLSNQAPPSYPAPAPVSAPVPQPSFSARLNKKLKYMPPTYGSPVHDEFHFEVKTRLYTSHVNVTQYWTWVGQIQCFQHQVLKDMKPAKWGLLSDEIDFYVNLAEIEEMKWNIEALHVHIVMKKDAGKLAADGKPRGDVMASFPRARTMRRFLFFCRERGIRLDKRGPEQLNNLWNSMVSEQLPGRGYSHQQLVK</sequence>
<feature type="compositionally biased region" description="Basic residues" evidence="1">
    <location>
        <begin position="77"/>
        <end position="87"/>
    </location>
</feature>
<feature type="region of interest" description="Disordered" evidence="1">
    <location>
        <begin position="387"/>
        <end position="453"/>
    </location>
</feature>
<proteinExistence type="predicted"/>
<protein>
    <submittedName>
        <fullName evidence="2">Uncharacterized protein</fullName>
    </submittedName>
</protein>
<dbReference type="EMBL" id="JH658434">
    <property type="protein sequence ID" value="EXK80897.1"/>
    <property type="molecule type" value="Genomic_DNA"/>
</dbReference>
<evidence type="ECO:0000313" key="2">
    <source>
        <dbReference type="EMBL" id="EXK80897.1"/>
    </source>
</evidence>
<feature type="compositionally biased region" description="Polar residues" evidence="1">
    <location>
        <begin position="11"/>
        <end position="25"/>
    </location>
</feature>
<evidence type="ECO:0000256" key="1">
    <source>
        <dbReference type="SAM" id="MobiDB-lite"/>
    </source>
</evidence>
<accession>X0CE38</accession>
<reference evidence="2 3" key="1">
    <citation type="submission" date="2011-11" db="EMBL/GenBank/DDBJ databases">
        <title>The Genome Sequence of Fusarium oxysporum PHW815.</title>
        <authorList>
            <consortium name="The Broad Institute Genome Sequencing Platform"/>
            <person name="Ma L.-J."/>
            <person name="Gale L.R."/>
            <person name="Schwartz D.C."/>
            <person name="Zhou S."/>
            <person name="Corby-Kistler H."/>
            <person name="Young S.K."/>
            <person name="Zeng Q."/>
            <person name="Gargeya S."/>
            <person name="Fitzgerald M."/>
            <person name="Haas B."/>
            <person name="Abouelleil A."/>
            <person name="Alvarado L."/>
            <person name="Arachchi H.M."/>
            <person name="Berlin A."/>
            <person name="Brown A."/>
            <person name="Chapman S.B."/>
            <person name="Chen Z."/>
            <person name="Dunbar C."/>
            <person name="Freedman E."/>
            <person name="Gearin G."/>
            <person name="Goldberg J."/>
            <person name="Griggs A."/>
            <person name="Gujja S."/>
            <person name="Heiman D."/>
            <person name="Howarth C."/>
            <person name="Larson L."/>
            <person name="Lui A."/>
            <person name="MacDonald P.J.P."/>
            <person name="Montmayeur A."/>
            <person name="Murphy C."/>
            <person name="Neiman D."/>
            <person name="Pearson M."/>
            <person name="Priest M."/>
            <person name="Roberts A."/>
            <person name="Saif S."/>
            <person name="Shea T."/>
            <person name="Shenoy N."/>
            <person name="Sisk P."/>
            <person name="Stolte C."/>
            <person name="Sykes S."/>
            <person name="Wortman J."/>
            <person name="Nusbaum C."/>
            <person name="Birren B."/>
        </authorList>
    </citation>
    <scope>NUCLEOTIDE SEQUENCE [LARGE SCALE GENOMIC DNA]</scope>
    <source>
        <strain evidence="2 3">54005</strain>
    </source>
</reference>
<keyword evidence="3" id="KW-1185">Reference proteome</keyword>
<organism evidence="2 3">
    <name type="scientific">Fusarium oxysporum f. sp. raphani 54005</name>
    <dbReference type="NCBI Taxonomy" id="1089458"/>
    <lineage>
        <taxon>Eukaryota</taxon>
        <taxon>Fungi</taxon>
        <taxon>Dikarya</taxon>
        <taxon>Ascomycota</taxon>
        <taxon>Pezizomycotina</taxon>
        <taxon>Sordariomycetes</taxon>
        <taxon>Hypocreomycetidae</taxon>
        <taxon>Hypocreales</taxon>
        <taxon>Nectriaceae</taxon>
        <taxon>Fusarium</taxon>
        <taxon>Fusarium oxysporum species complex</taxon>
    </lineage>
</organism>